<sequence>MSPQLQSMVSELKVGFSSALLELSQIQHGDTRLREDMEQTKQRCDQQTLHLQTLVYSLKTELQEVRYQICQLRDDQQQPQKAGGGKVSGSAQTQRNSCVCQACGGTQSDITAPPLSHPGSLLLHCYLQGLQAGQCPGTETPTSCQEPPRLAGSCPFLTTPCDADILQDCSLEGKRQQVALDLIHSEREYLSTLFQLYDKYKILSVLPNNQESCQTFLNYLEQLSQHSLLFRNALEDRLFSKRWQGLLGDVFAKLTCQNDCTFTDMYLGYLRTLPVVLSSFHQSNGVIPTTQGCLGEREELHQVSLLLAPVSRIHSYLAHIQNLLRCTGRSHPDQYLLQVSERGLRHFLCQCHVILEQGDPQGSGGMAGHRLVLSVGHVIVISELRGPCSTGSKGLTASKSKTAIENGEHSEPASATNRDELDKNSHSANGCPALHRSGSRCSHPHSSVWKNCGRDRNPNLSSPLVQPVIGTSCHGNGGFLPAAADPSGGERVSSPGRAPPPGEGARDPGSLEVKGTFEDCDTDLDDLGDASVFDYSSVTSCSPDGTLEMRGRSVAEEGRGDPDEDSYTDEEEEEEEGRQPVQRAVPKEGSVRLGMQVPRVPPHPPPGKPRNQYAGQPTPGPGATKGNEVSASPKTSRPQHSHTRPFRPFEQTTSSRETKMADGTIESPGRRSDNRGVLDRGSLRSGLGVAFYRARRSAPREKGR</sequence>
<evidence type="ECO:0000313" key="4">
    <source>
        <dbReference type="Proteomes" id="UP001221898"/>
    </source>
</evidence>
<dbReference type="Pfam" id="PF00621">
    <property type="entry name" value="RhoGEF"/>
    <property type="match status" value="1"/>
</dbReference>
<feature type="compositionally biased region" description="Polar residues" evidence="1">
    <location>
        <begin position="627"/>
        <end position="636"/>
    </location>
</feature>
<dbReference type="Gene3D" id="1.20.900.10">
    <property type="entry name" value="Dbl homology (DH) domain"/>
    <property type="match status" value="1"/>
</dbReference>
<feature type="region of interest" description="Disordered" evidence="1">
    <location>
        <begin position="536"/>
        <end position="687"/>
    </location>
</feature>
<keyword evidence="4" id="KW-1185">Reference proteome</keyword>
<feature type="compositionally biased region" description="Basic and acidic residues" evidence="1">
    <location>
        <begin position="668"/>
        <end position="682"/>
    </location>
</feature>
<dbReference type="PROSITE" id="PS50010">
    <property type="entry name" value="DH_2"/>
    <property type="match status" value="1"/>
</dbReference>
<evidence type="ECO:0000259" key="2">
    <source>
        <dbReference type="PROSITE" id="PS50010"/>
    </source>
</evidence>
<proteinExistence type="predicted"/>
<reference evidence="3" key="1">
    <citation type="journal article" date="2023" name="Science">
        <title>Genome structures resolve the early diversification of teleost fishes.</title>
        <authorList>
            <person name="Parey E."/>
            <person name="Louis A."/>
            <person name="Montfort J."/>
            <person name="Bouchez O."/>
            <person name="Roques C."/>
            <person name="Iampietro C."/>
            <person name="Lluch J."/>
            <person name="Castinel A."/>
            <person name="Donnadieu C."/>
            <person name="Desvignes T."/>
            <person name="Floi Bucao C."/>
            <person name="Jouanno E."/>
            <person name="Wen M."/>
            <person name="Mejri S."/>
            <person name="Dirks R."/>
            <person name="Jansen H."/>
            <person name="Henkel C."/>
            <person name="Chen W.J."/>
            <person name="Zahm M."/>
            <person name="Cabau C."/>
            <person name="Klopp C."/>
            <person name="Thompson A.W."/>
            <person name="Robinson-Rechavi M."/>
            <person name="Braasch I."/>
            <person name="Lecointre G."/>
            <person name="Bobe J."/>
            <person name="Postlethwait J.H."/>
            <person name="Berthelot C."/>
            <person name="Roest Crollius H."/>
            <person name="Guiguen Y."/>
        </authorList>
    </citation>
    <scope>NUCLEOTIDE SEQUENCE</scope>
    <source>
        <strain evidence="3">NC1722</strain>
    </source>
</reference>
<dbReference type="Proteomes" id="UP001221898">
    <property type="component" value="Unassembled WGS sequence"/>
</dbReference>
<evidence type="ECO:0000313" key="3">
    <source>
        <dbReference type="EMBL" id="KAJ8411904.1"/>
    </source>
</evidence>
<feature type="compositionally biased region" description="Polar residues" evidence="1">
    <location>
        <begin position="389"/>
        <end position="403"/>
    </location>
</feature>
<dbReference type="PANTHER" id="PTHR46944:SF1">
    <property type="entry name" value="RHO GUANINE NUCLEOTIDE EXCHANGE FACTOR 33"/>
    <property type="match status" value="1"/>
</dbReference>
<feature type="domain" description="DH" evidence="2">
    <location>
        <begin position="174"/>
        <end position="354"/>
    </location>
</feature>
<dbReference type="InterPro" id="IPR000219">
    <property type="entry name" value="DH_dom"/>
</dbReference>
<dbReference type="PANTHER" id="PTHR46944">
    <property type="entry name" value="RHO GUANINE NUCLEOTIDE EXCHANGE FACTOR 33"/>
    <property type="match status" value="1"/>
</dbReference>
<feature type="compositionally biased region" description="Basic and acidic residues" evidence="1">
    <location>
        <begin position="547"/>
        <end position="561"/>
    </location>
</feature>
<dbReference type="InterPro" id="IPR042849">
    <property type="entry name" value="ARHGEF33"/>
</dbReference>
<name>A0AAD7T015_9TELE</name>
<protein>
    <recommendedName>
        <fullName evidence="2">DH domain-containing protein</fullName>
    </recommendedName>
</protein>
<dbReference type="SUPFAM" id="SSF48065">
    <property type="entry name" value="DBL homology domain (DH-domain)"/>
    <property type="match status" value="1"/>
</dbReference>
<feature type="compositionally biased region" description="Pro residues" evidence="1">
    <location>
        <begin position="599"/>
        <end position="608"/>
    </location>
</feature>
<comment type="caution">
    <text evidence="3">The sequence shown here is derived from an EMBL/GenBank/DDBJ whole genome shotgun (WGS) entry which is preliminary data.</text>
</comment>
<feature type="compositionally biased region" description="Basic and acidic residues" evidence="1">
    <location>
        <begin position="406"/>
        <end position="425"/>
    </location>
</feature>
<evidence type="ECO:0000256" key="1">
    <source>
        <dbReference type="SAM" id="MobiDB-lite"/>
    </source>
</evidence>
<organism evidence="3 4">
    <name type="scientific">Aldrovandia affinis</name>
    <dbReference type="NCBI Taxonomy" id="143900"/>
    <lineage>
        <taxon>Eukaryota</taxon>
        <taxon>Metazoa</taxon>
        <taxon>Chordata</taxon>
        <taxon>Craniata</taxon>
        <taxon>Vertebrata</taxon>
        <taxon>Euteleostomi</taxon>
        <taxon>Actinopterygii</taxon>
        <taxon>Neopterygii</taxon>
        <taxon>Teleostei</taxon>
        <taxon>Notacanthiformes</taxon>
        <taxon>Halosauridae</taxon>
        <taxon>Aldrovandia</taxon>
    </lineage>
</organism>
<dbReference type="AlphaFoldDB" id="A0AAD7T015"/>
<dbReference type="EMBL" id="JAINUG010000021">
    <property type="protein sequence ID" value="KAJ8411904.1"/>
    <property type="molecule type" value="Genomic_DNA"/>
</dbReference>
<feature type="region of interest" description="Disordered" evidence="1">
    <location>
        <begin position="479"/>
        <end position="513"/>
    </location>
</feature>
<gene>
    <name evidence="3" type="ORF">AAFF_G00155420</name>
</gene>
<feature type="compositionally biased region" description="Acidic residues" evidence="1">
    <location>
        <begin position="562"/>
        <end position="576"/>
    </location>
</feature>
<dbReference type="GO" id="GO:0005085">
    <property type="term" value="F:guanyl-nucleotide exchange factor activity"/>
    <property type="evidence" value="ECO:0007669"/>
    <property type="project" value="InterPro"/>
</dbReference>
<dbReference type="InterPro" id="IPR035899">
    <property type="entry name" value="DBL_dom_sf"/>
</dbReference>
<accession>A0AAD7T015</accession>
<feature type="region of interest" description="Disordered" evidence="1">
    <location>
        <begin position="389"/>
        <end position="430"/>
    </location>
</feature>